<reference evidence="3 4" key="1">
    <citation type="submission" date="2020-10" db="EMBL/GenBank/DDBJ databases">
        <title>Sequencing the genomes of 1000 actinobacteria strains.</title>
        <authorList>
            <person name="Klenk H.-P."/>
        </authorList>
    </citation>
    <scope>NUCLEOTIDE SEQUENCE [LARGE SCALE GENOMIC DNA]</scope>
    <source>
        <strain evidence="3 4">DSM 45157</strain>
    </source>
</reference>
<sequence length="300" mass="31458">MPVVLALATGGYLYFGGGGLRSGWHRRRRKAHESDRSSAAGGTPGPGRAPWLPVGLFAAPAALALAASVGLYTVPFAAAGAVELVSTSELYVWFVPATVLASFGAVLAGKALLRHAELAPAPHAPAPIRLLPADSEFVALLGLVLAGFLATEGLILLAAPPLAFGPLLLMAALYRQADLAPVTVPPTPFRLLPDYTGRITALVVLAAVMSTLLALHLAYPEVTVPEERAVRGEAEIVGQDCTPQQGSACQGYLVVLFEYDGMVYRDRVETELLGMDALVETGSAEIEWDAADPTEVRLAR</sequence>
<dbReference type="RefSeq" id="WP_191266451.1">
    <property type="nucleotide sequence ID" value="NZ_BMXJ01000001.1"/>
</dbReference>
<keyword evidence="2" id="KW-0812">Transmembrane</keyword>
<keyword evidence="2" id="KW-0472">Membrane</keyword>
<keyword evidence="2" id="KW-1133">Transmembrane helix</keyword>
<dbReference type="Proteomes" id="UP000598217">
    <property type="component" value="Unassembled WGS sequence"/>
</dbReference>
<accession>A0ABR9HM54</accession>
<proteinExistence type="predicted"/>
<feature type="transmembrane region" description="Helical" evidence="2">
    <location>
        <begin position="199"/>
        <end position="219"/>
    </location>
</feature>
<feature type="transmembrane region" description="Helical" evidence="2">
    <location>
        <begin position="90"/>
        <end position="113"/>
    </location>
</feature>
<evidence type="ECO:0000256" key="2">
    <source>
        <dbReference type="SAM" id="Phobius"/>
    </source>
</evidence>
<feature type="transmembrane region" description="Helical" evidence="2">
    <location>
        <begin position="54"/>
        <end position="78"/>
    </location>
</feature>
<evidence type="ECO:0000256" key="1">
    <source>
        <dbReference type="SAM" id="MobiDB-lite"/>
    </source>
</evidence>
<keyword evidence="4" id="KW-1185">Reference proteome</keyword>
<feature type="region of interest" description="Disordered" evidence="1">
    <location>
        <begin position="26"/>
        <end position="46"/>
    </location>
</feature>
<feature type="transmembrane region" description="Helical" evidence="2">
    <location>
        <begin position="6"/>
        <end position="24"/>
    </location>
</feature>
<protein>
    <submittedName>
        <fullName evidence="3">Uncharacterized protein</fullName>
    </submittedName>
</protein>
<organism evidence="3 4">
    <name type="scientific">Nocardiopsis terrae</name>
    <dbReference type="NCBI Taxonomy" id="372655"/>
    <lineage>
        <taxon>Bacteria</taxon>
        <taxon>Bacillati</taxon>
        <taxon>Actinomycetota</taxon>
        <taxon>Actinomycetes</taxon>
        <taxon>Streptosporangiales</taxon>
        <taxon>Nocardiopsidaceae</taxon>
        <taxon>Nocardiopsis</taxon>
    </lineage>
</organism>
<name>A0ABR9HM54_9ACTN</name>
<dbReference type="EMBL" id="JADBDY010000001">
    <property type="protein sequence ID" value="MBE1460102.1"/>
    <property type="molecule type" value="Genomic_DNA"/>
</dbReference>
<gene>
    <name evidence="3" type="ORF">H4W79_004316</name>
</gene>
<feature type="transmembrane region" description="Helical" evidence="2">
    <location>
        <begin position="137"/>
        <end position="159"/>
    </location>
</feature>
<comment type="caution">
    <text evidence="3">The sequence shown here is derived from an EMBL/GenBank/DDBJ whole genome shotgun (WGS) entry which is preliminary data.</text>
</comment>
<evidence type="ECO:0000313" key="4">
    <source>
        <dbReference type="Proteomes" id="UP000598217"/>
    </source>
</evidence>
<evidence type="ECO:0000313" key="3">
    <source>
        <dbReference type="EMBL" id="MBE1460102.1"/>
    </source>
</evidence>